<organism evidence="1 2">
    <name type="scientific">Alteribacter keqinensis</name>
    <dbReference type="NCBI Taxonomy" id="2483800"/>
    <lineage>
        <taxon>Bacteria</taxon>
        <taxon>Bacillati</taxon>
        <taxon>Bacillota</taxon>
        <taxon>Bacilli</taxon>
        <taxon>Bacillales</taxon>
        <taxon>Bacillaceae</taxon>
        <taxon>Alteribacter</taxon>
    </lineage>
</organism>
<name>A0A3M7TMJ3_9BACI</name>
<dbReference type="EMBL" id="RHIB01000003">
    <property type="protein sequence ID" value="RNA66598.1"/>
    <property type="molecule type" value="Genomic_DNA"/>
</dbReference>
<evidence type="ECO:0000313" key="1">
    <source>
        <dbReference type="EMBL" id="RNA66598.1"/>
    </source>
</evidence>
<evidence type="ECO:0000313" key="2">
    <source>
        <dbReference type="Proteomes" id="UP000278746"/>
    </source>
</evidence>
<dbReference type="AlphaFoldDB" id="A0A3M7TMJ3"/>
<reference evidence="1 2" key="1">
    <citation type="submission" date="2018-10" db="EMBL/GenBank/DDBJ databases">
        <title>Bacillus Keqinensis sp. nov., a moderately halophilic bacterium isolated from a saline-alkaline lake.</title>
        <authorList>
            <person name="Wang H."/>
        </authorList>
    </citation>
    <scope>NUCLEOTIDE SEQUENCE [LARGE SCALE GENOMIC DNA]</scope>
    <source>
        <strain evidence="1 2">KQ-3</strain>
    </source>
</reference>
<gene>
    <name evidence="1" type="ORF">EBO34_15370</name>
</gene>
<dbReference type="Proteomes" id="UP000278746">
    <property type="component" value="Unassembled WGS sequence"/>
</dbReference>
<accession>A0A3M7TMJ3</accession>
<keyword evidence="2" id="KW-1185">Reference proteome</keyword>
<protein>
    <submittedName>
        <fullName evidence="1">Uncharacterized protein</fullName>
    </submittedName>
</protein>
<comment type="caution">
    <text evidence="1">The sequence shown here is derived from an EMBL/GenBank/DDBJ whole genome shotgun (WGS) entry which is preliminary data.</text>
</comment>
<sequence length="77" mass="8583">MSGRIKEICGRKKRIIGRIKDVFGRIIVVFGRTVTRDGCGDGKNGDDYWRAVSLLEREAVFLLCSALRGELIGVRGE</sequence>
<proteinExistence type="predicted"/>
<dbReference type="RefSeq" id="WP_122900202.1">
    <property type="nucleotide sequence ID" value="NZ_RHIB01000003.1"/>
</dbReference>